<evidence type="ECO:0000313" key="2">
    <source>
        <dbReference type="EMBL" id="OGD84103.1"/>
    </source>
</evidence>
<organism evidence="2 3">
    <name type="scientific">Candidatus Collierbacteria bacterium RIFOXYD1_FULL_40_9</name>
    <dbReference type="NCBI Taxonomy" id="1817731"/>
    <lineage>
        <taxon>Bacteria</taxon>
        <taxon>Candidatus Collieribacteriota</taxon>
    </lineage>
</organism>
<dbReference type="Proteomes" id="UP000179237">
    <property type="component" value="Unassembled WGS sequence"/>
</dbReference>
<protein>
    <recommendedName>
        <fullName evidence="1">PPM-type phosphatase domain-containing protein</fullName>
    </recommendedName>
</protein>
<dbReference type="InterPro" id="IPR001932">
    <property type="entry name" value="PPM-type_phosphatase-like_dom"/>
</dbReference>
<evidence type="ECO:0000313" key="3">
    <source>
        <dbReference type="Proteomes" id="UP000179237"/>
    </source>
</evidence>
<comment type="caution">
    <text evidence="2">The sequence shown here is derived from an EMBL/GenBank/DDBJ whole genome shotgun (WGS) entry which is preliminary data.</text>
</comment>
<accession>A0A1F5FWW4</accession>
<proteinExistence type="predicted"/>
<dbReference type="SUPFAM" id="SSF81606">
    <property type="entry name" value="PP2C-like"/>
    <property type="match status" value="1"/>
</dbReference>
<sequence length="252" mass="28647">MPNFDLKTGKVIGYDHLQAGKNCQDAIASKQFELGDGQYSIVVIADGSSVAKSNPHLVHSEVGSQLTVDFLLRRTYQYLSENYHAPIIPRFLFDDLIQYYQSILVNQSFFSVQEKVEFVNFNLLCTVLALIVTPKYGLILRYGDGIIIIDNQVFTFDYEDMPPYPGYLLIPQHLKINPSQLSQGFEVTEFDPNNTQKIAIGSDAFVANQELIPLFWNHHHPNQIQRNLNVWSKVDHKLLDDASLAVLEKKGE</sequence>
<name>A0A1F5FWW4_9BACT</name>
<dbReference type="InterPro" id="IPR036457">
    <property type="entry name" value="PPM-type-like_dom_sf"/>
</dbReference>
<dbReference type="Pfam" id="PF13672">
    <property type="entry name" value="PP2C_2"/>
    <property type="match status" value="1"/>
</dbReference>
<reference evidence="2 3" key="1">
    <citation type="journal article" date="2016" name="Nat. Commun.">
        <title>Thousands of microbial genomes shed light on interconnected biogeochemical processes in an aquifer system.</title>
        <authorList>
            <person name="Anantharaman K."/>
            <person name="Brown C.T."/>
            <person name="Hug L.A."/>
            <person name="Sharon I."/>
            <person name="Castelle C.J."/>
            <person name="Probst A.J."/>
            <person name="Thomas B.C."/>
            <person name="Singh A."/>
            <person name="Wilkins M.J."/>
            <person name="Karaoz U."/>
            <person name="Brodie E.L."/>
            <person name="Williams K.H."/>
            <person name="Hubbard S.S."/>
            <person name="Banfield J.F."/>
        </authorList>
    </citation>
    <scope>NUCLEOTIDE SEQUENCE [LARGE SCALE GENOMIC DNA]</scope>
</reference>
<dbReference type="EMBL" id="MFAQ01000002">
    <property type="protein sequence ID" value="OGD84103.1"/>
    <property type="molecule type" value="Genomic_DNA"/>
</dbReference>
<gene>
    <name evidence="2" type="ORF">A2572_03175</name>
</gene>
<evidence type="ECO:0000259" key="1">
    <source>
        <dbReference type="Pfam" id="PF13672"/>
    </source>
</evidence>
<feature type="domain" description="PPM-type phosphatase" evidence="1">
    <location>
        <begin position="12"/>
        <end position="150"/>
    </location>
</feature>
<dbReference type="AlphaFoldDB" id="A0A1F5FWW4"/>